<dbReference type="STRING" id="1217698.F888_03248"/>
<reference evidence="2" key="3">
    <citation type="submission" date="2024-03" db="EMBL/GenBank/DDBJ databases">
        <authorList>
            <person name="Sun Q."/>
            <person name="Sedlacek I."/>
        </authorList>
    </citation>
    <scope>NUCLEOTIDE SEQUENCE</scope>
    <source>
        <strain evidence="2">CCM 8635</strain>
    </source>
</reference>
<dbReference type="EMBL" id="BMDA01000001">
    <property type="protein sequence ID" value="GGH24589.1"/>
    <property type="molecule type" value="Genomic_DNA"/>
</dbReference>
<dbReference type="EMBL" id="APSA01000010">
    <property type="protein sequence ID" value="ENX36681.1"/>
    <property type="molecule type" value="Genomic_DNA"/>
</dbReference>
<protein>
    <submittedName>
        <fullName evidence="1">Uncharacterized protein</fullName>
    </submittedName>
</protein>
<organism evidence="1 3">
    <name type="scientific">Acinetobacter courvalinii</name>
    <dbReference type="NCBI Taxonomy" id="280147"/>
    <lineage>
        <taxon>Bacteria</taxon>
        <taxon>Pseudomonadati</taxon>
        <taxon>Pseudomonadota</taxon>
        <taxon>Gammaproteobacteria</taxon>
        <taxon>Moraxellales</taxon>
        <taxon>Moraxellaceae</taxon>
        <taxon>Acinetobacter</taxon>
    </lineage>
</organism>
<reference evidence="2 4" key="2">
    <citation type="journal article" date="2014" name="Int. J. Syst. Evol. Microbiol.">
        <title>Complete genome sequence of Corynebacterium casei LMG S-19264T (=DSM 44701T), isolated from a smear-ripened cheese.</title>
        <authorList>
            <consortium name="US DOE Joint Genome Institute (JGI-PGF)"/>
            <person name="Walter F."/>
            <person name="Albersmeier A."/>
            <person name="Kalinowski J."/>
            <person name="Ruckert C."/>
        </authorList>
    </citation>
    <scope>NUCLEOTIDE SEQUENCE [LARGE SCALE GENOMIC DNA]</scope>
    <source>
        <strain evidence="2 4">CCM 8635</strain>
    </source>
</reference>
<evidence type="ECO:0000313" key="3">
    <source>
        <dbReference type="Proteomes" id="UP000013200"/>
    </source>
</evidence>
<proteinExistence type="predicted"/>
<dbReference type="HOGENOM" id="CLU_2839753_0_0_6"/>
<dbReference type="AlphaFoldDB" id="N9R2Z3"/>
<name>N9R2Z3_9GAMM</name>
<evidence type="ECO:0000313" key="1">
    <source>
        <dbReference type="EMBL" id="ENX36681.1"/>
    </source>
</evidence>
<dbReference type="Proteomes" id="UP000013200">
    <property type="component" value="Unassembled WGS sequence"/>
</dbReference>
<evidence type="ECO:0000313" key="4">
    <source>
        <dbReference type="Proteomes" id="UP000652691"/>
    </source>
</evidence>
<dbReference type="Proteomes" id="UP000652691">
    <property type="component" value="Unassembled WGS sequence"/>
</dbReference>
<gene>
    <name evidence="1" type="ORF">F888_03248</name>
    <name evidence="2" type="ORF">GCM10007354_00740</name>
</gene>
<reference evidence="1 3" key="1">
    <citation type="submission" date="2013-02" db="EMBL/GenBank/DDBJ databases">
        <title>The Genome Sequence of Acinetobacter sp. NIPH 3623.</title>
        <authorList>
            <consortium name="The Broad Institute Genome Sequencing Platform"/>
            <consortium name="The Broad Institute Genome Sequencing Center for Infectious Disease"/>
            <person name="Cerqueira G."/>
            <person name="Feldgarden M."/>
            <person name="Courvalin P."/>
            <person name="Perichon B."/>
            <person name="Grillot-Courvalin C."/>
            <person name="Clermont D."/>
            <person name="Rocha E."/>
            <person name="Yoon E.-J."/>
            <person name="Nemec A."/>
            <person name="Walker B."/>
            <person name="Young S.K."/>
            <person name="Zeng Q."/>
            <person name="Gargeya S."/>
            <person name="Fitzgerald M."/>
            <person name="Haas B."/>
            <person name="Abouelleil A."/>
            <person name="Alvarado L."/>
            <person name="Arachchi H.M."/>
            <person name="Berlin A.M."/>
            <person name="Chapman S.B."/>
            <person name="Dewar J."/>
            <person name="Goldberg J."/>
            <person name="Griggs A."/>
            <person name="Gujja S."/>
            <person name="Hansen M."/>
            <person name="Howarth C."/>
            <person name="Imamovic A."/>
            <person name="Larimer J."/>
            <person name="McCowan C."/>
            <person name="Murphy C."/>
            <person name="Neiman D."/>
            <person name="Pearson M."/>
            <person name="Priest M."/>
            <person name="Roberts A."/>
            <person name="Saif S."/>
            <person name="Shea T."/>
            <person name="Sisk P."/>
            <person name="Sykes S."/>
            <person name="Wortman J."/>
            <person name="Nusbaum C."/>
            <person name="Birren B."/>
        </authorList>
    </citation>
    <scope>NUCLEOTIDE SEQUENCE [LARGE SCALE GENOMIC DNA]</scope>
    <source>
        <strain evidence="1 3">NIPH 3623</strain>
    </source>
</reference>
<comment type="caution">
    <text evidence="1">The sequence shown here is derived from an EMBL/GenBank/DDBJ whole genome shotgun (WGS) entry which is preliminary data.</text>
</comment>
<accession>N9R2Z3</accession>
<evidence type="ECO:0000313" key="2">
    <source>
        <dbReference type="EMBL" id="GGH24589.1"/>
    </source>
</evidence>
<keyword evidence="3" id="KW-1185">Reference proteome</keyword>
<sequence length="65" mass="7659">MLDLNPLPFTRNYAHPLKRRGDFYCLFNTVKNMTDVKMLINFKNKASDKLALFLCGYELNLVFIK</sequence>